<comment type="caution">
    <text evidence="1">The sequence shown here is derived from an EMBL/GenBank/DDBJ whole genome shotgun (WGS) entry which is preliminary data.</text>
</comment>
<dbReference type="Proteomes" id="UP000644010">
    <property type="component" value="Unassembled WGS sequence"/>
</dbReference>
<evidence type="ECO:0000313" key="2">
    <source>
        <dbReference type="Proteomes" id="UP000644010"/>
    </source>
</evidence>
<reference evidence="1 2" key="1">
    <citation type="submission" date="2020-08" db="EMBL/GenBank/DDBJ databases">
        <title>Genome public.</title>
        <authorList>
            <person name="Liu C."/>
            <person name="Sun Q."/>
        </authorList>
    </citation>
    <scope>NUCLEOTIDE SEQUENCE [LARGE SCALE GENOMIC DNA]</scope>
    <source>
        <strain evidence="1 2">BX2</strain>
    </source>
</reference>
<dbReference type="CDD" id="cd13120">
    <property type="entry name" value="BF2867_like_N"/>
    <property type="match status" value="1"/>
</dbReference>
<proteinExistence type="predicted"/>
<dbReference type="Gene3D" id="2.60.40.2630">
    <property type="match status" value="1"/>
</dbReference>
<dbReference type="Gene3D" id="2.60.40.2620">
    <property type="entry name" value="Fimbrillin-like"/>
    <property type="match status" value="1"/>
</dbReference>
<accession>A0ABR7EBJ4</accession>
<dbReference type="RefSeq" id="WP_186961887.1">
    <property type="nucleotide sequence ID" value="NZ_JACOOI010000056.1"/>
</dbReference>
<dbReference type="InterPro" id="IPR025049">
    <property type="entry name" value="Mfa-like_1"/>
</dbReference>
<dbReference type="PROSITE" id="PS51257">
    <property type="entry name" value="PROKAR_LIPOPROTEIN"/>
    <property type="match status" value="1"/>
</dbReference>
<gene>
    <name evidence="1" type="ORF">H8S77_26505</name>
</gene>
<dbReference type="InterPro" id="IPR042278">
    <property type="entry name" value="Mfa-like_1_N"/>
</dbReference>
<protein>
    <submittedName>
        <fullName evidence="1">Fimbrillin family protein</fullName>
    </submittedName>
</protein>
<dbReference type="CDD" id="cd13121">
    <property type="entry name" value="BF2867_like_C"/>
    <property type="match status" value="1"/>
</dbReference>
<evidence type="ECO:0000313" key="1">
    <source>
        <dbReference type="EMBL" id="MBC5646419.1"/>
    </source>
</evidence>
<dbReference type="Pfam" id="PF13149">
    <property type="entry name" value="Mfa_like_1"/>
    <property type="match status" value="1"/>
</dbReference>
<sequence length="338" mass="36402">MKYISSKNISWLACLLLVACQTEEVSESGDGNFLQVLSVNLENEGSSTKAVVSSIDKVNVYATHTAESAPSAGSSENSEIAAHALSVFSYEGSSWGCETPPELADAPYNIYAYYPLKRTDGTTLTAKNSSDGKHYIEIVVNSENFFSTQNQDDYLYADQSAPVTASKSDKAISFTMKHALAKVSFEITKDASASETLTLTKVEIVSRTGYLLTGQQGKMYLNNGKLTALSSGELITLKGSVVLKNSLPSPNVSSLVAPIDAPEKALLFRLTVSVGGIERVFETSTVKNDQVANWAGVQWQAGLEYIYQIKVSKMGGTISGVTVHDWKKDSDQNTQVGI</sequence>
<organism evidence="1 2">
    <name type="scientific">Parabacteroides segnis</name>
    <dbReference type="NCBI Taxonomy" id="2763058"/>
    <lineage>
        <taxon>Bacteria</taxon>
        <taxon>Pseudomonadati</taxon>
        <taxon>Bacteroidota</taxon>
        <taxon>Bacteroidia</taxon>
        <taxon>Bacteroidales</taxon>
        <taxon>Tannerellaceae</taxon>
        <taxon>Parabacteroides</taxon>
    </lineage>
</organism>
<keyword evidence="2" id="KW-1185">Reference proteome</keyword>
<dbReference type="EMBL" id="JACOOI010000056">
    <property type="protein sequence ID" value="MBC5646419.1"/>
    <property type="molecule type" value="Genomic_DNA"/>
</dbReference>
<name>A0ABR7EBJ4_9BACT</name>